<name>A0ABQ4Z5J0_9ASTR</name>
<accession>A0ABQ4Z5J0</accession>
<evidence type="ECO:0000256" key="1">
    <source>
        <dbReference type="SAM" id="MobiDB-lite"/>
    </source>
</evidence>
<reference evidence="2" key="2">
    <citation type="submission" date="2022-01" db="EMBL/GenBank/DDBJ databases">
        <authorList>
            <person name="Yamashiro T."/>
            <person name="Shiraishi A."/>
            <person name="Satake H."/>
            <person name="Nakayama K."/>
        </authorList>
    </citation>
    <scope>NUCLEOTIDE SEQUENCE</scope>
</reference>
<gene>
    <name evidence="2" type="ORF">Tco_0751611</name>
</gene>
<dbReference type="Proteomes" id="UP001151760">
    <property type="component" value="Unassembled WGS sequence"/>
</dbReference>
<dbReference type="EMBL" id="BQNB010011023">
    <property type="protein sequence ID" value="GJS85070.1"/>
    <property type="molecule type" value="Genomic_DNA"/>
</dbReference>
<evidence type="ECO:0000313" key="3">
    <source>
        <dbReference type="Proteomes" id="UP001151760"/>
    </source>
</evidence>
<proteinExistence type="predicted"/>
<organism evidence="2 3">
    <name type="scientific">Tanacetum coccineum</name>
    <dbReference type="NCBI Taxonomy" id="301880"/>
    <lineage>
        <taxon>Eukaryota</taxon>
        <taxon>Viridiplantae</taxon>
        <taxon>Streptophyta</taxon>
        <taxon>Embryophyta</taxon>
        <taxon>Tracheophyta</taxon>
        <taxon>Spermatophyta</taxon>
        <taxon>Magnoliopsida</taxon>
        <taxon>eudicotyledons</taxon>
        <taxon>Gunneridae</taxon>
        <taxon>Pentapetalae</taxon>
        <taxon>asterids</taxon>
        <taxon>campanulids</taxon>
        <taxon>Asterales</taxon>
        <taxon>Asteraceae</taxon>
        <taxon>Asteroideae</taxon>
        <taxon>Anthemideae</taxon>
        <taxon>Anthemidinae</taxon>
        <taxon>Tanacetum</taxon>
    </lineage>
</organism>
<protein>
    <submittedName>
        <fullName evidence="2">Uncharacterized protein</fullName>
    </submittedName>
</protein>
<reference evidence="2" key="1">
    <citation type="journal article" date="2022" name="Int. J. Mol. Sci.">
        <title>Draft Genome of Tanacetum Coccineum: Genomic Comparison of Closely Related Tanacetum-Family Plants.</title>
        <authorList>
            <person name="Yamashiro T."/>
            <person name="Shiraishi A."/>
            <person name="Nakayama K."/>
            <person name="Satake H."/>
        </authorList>
    </citation>
    <scope>NUCLEOTIDE SEQUENCE</scope>
</reference>
<comment type="caution">
    <text evidence="2">The sequence shown here is derived from an EMBL/GenBank/DDBJ whole genome shotgun (WGS) entry which is preliminary data.</text>
</comment>
<evidence type="ECO:0000313" key="2">
    <source>
        <dbReference type="EMBL" id="GJS85070.1"/>
    </source>
</evidence>
<sequence>MQDAFGVYVGGTWDLLWDCSGAGGAAGTYTGGLEGWGRRDGVKVGREDVGGGSVETGSDQRGLGGGVGGVGENGRNVRSVEVGAVGGRRLRPECKASKFEFIVGNDERFPDLTRSFVVDSQCVLEIDYEDNKRRSGRQLQHS</sequence>
<keyword evidence="3" id="KW-1185">Reference proteome</keyword>
<feature type="compositionally biased region" description="Gly residues" evidence="1">
    <location>
        <begin position="62"/>
        <end position="72"/>
    </location>
</feature>
<feature type="region of interest" description="Disordered" evidence="1">
    <location>
        <begin position="45"/>
        <end position="72"/>
    </location>
</feature>